<sequence>MAAKKPFRVTFTPMLLGPLIVKVSSIPDDADIKPENTPTRSDEHIVLHTLRLASGKRPPTATFAIPKPKPREIDPNDMSITE</sequence>
<name>A0A0C9W894_9AGAM</name>
<proteinExistence type="predicted"/>
<evidence type="ECO:0000256" key="1">
    <source>
        <dbReference type="SAM" id="MobiDB-lite"/>
    </source>
</evidence>
<feature type="signal peptide" evidence="2">
    <location>
        <begin position="1"/>
        <end position="25"/>
    </location>
</feature>
<evidence type="ECO:0000313" key="4">
    <source>
        <dbReference type="Proteomes" id="UP000053820"/>
    </source>
</evidence>
<keyword evidence="4" id="KW-1185">Reference proteome</keyword>
<evidence type="ECO:0000256" key="2">
    <source>
        <dbReference type="SAM" id="SignalP"/>
    </source>
</evidence>
<dbReference type="Proteomes" id="UP000053820">
    <property type="component" value="Unassembled WGS sequence"/>
</dbReference>
<organism evidence="3 4">
    <name type="scientific">Hydnomerulius pinastri MD-312</name>
    <dbReference type="NCBI Taxonomy" id="994086"/>
    <lineage>
        <taxon>Eukaryota</taxon>
        <taxon>Fungi</taxon>
        <taxon>Dikarya</taxon>
        <taxon>Basidiomycota</taxon>
        <taxon>Agaricomycotina</taxon>
        <taxon>Agaricomycetes</taxon>
        <taxon>Agaricomycetidae</taxon>
        <taxon>Boletales</taxon>
        <taxon>Boletales incertae sedis</taxon>
        <taxon>Leucogyrophana</taxon>
    </lineage>
</organism>
<evidence type="ECO:0000313" key="3">
    <source>
        <dbReference type="EMBL" id="KIJ58872.1"/>
    </source>
</evidence>
<reference evidence="3 4" key="1">
    <citation type="submission" date="2014-04" db="EMBL/GenBank/DDBJ databases">
        <title>Evolutionary Origins and Diversification of the Mycorrhizal Mutualists.</title>
        <authorList>
            <consortium name="DOE Joint Genome Institute"/>
            <consortium name="Mycorrhizal Genomics Consortium"/>
            <person name="Kohler A."/>
            <person name="Kuo A."/>
            <person name="Nagy L.G."/>
            <person name="Floudas D."/>
            <person name="Copeland A."/>
            <person name="Barry K.W."/>
            <person name="Cichocki N."/>
            <person name="Veneault-Fourrey C."/>
            <person name="LaButti K."/>
            <person name="Lindquist E.A."/>
            <person name="Lipzen A."/>
            <person name="Lundell T."/>
            <person name="Morin E."/>
            <person name="Murat C."/>
            <person name="Riley R."/>
            <person name="Ohm R."/>
            <person name="Sun H."/>
            <person name="Tunlid A."/>
            <person name="Henrissat B."/>
            <person name="Grigoriev I.V."/>
            <person name="Hibbett D.S."/>
            <person name="Martin F."/>
        </authorList>
    </citation>
    <scope>NUCLEOTIDE SEQUENCE [LARGE SCALE GENOMIC DNA]</scope>
    <source>
        <strain evidence="3 4">MD-312</strain>
    </source>
</reference>
<dbReference type="EMBL" id="KN839907">
    <property type="protein sequence ID" value="KIJ58872.1"/>
    <property type="molecule type" value="Genomic_DNA"/>
</dbReference>
<protein>
    <submittedName>
        <fullName evidence="3">Uncharacterized protein</fullName>
    </submittedName>
</protein>
<dbReference type="HOGENOM" id="CLU_2558577_0_0_1"/>
<feature type="chain" id="PRO_5002205136" evidence="2">
    <location>
        <begin position="26"/>
        <end position="82"/>
    </location>
</feature>
<keyword evidence="2" id="KW-0732">Signal</keyword>
<feature type="region of interest" description="Disordered" evidence="1">
    <location>
        <begin position="57"/>
        <end position="82"/>
    </location>
</feature>
<gene>
    <name evidence="3" type="ORF">HYDPIDRAFT_119083</name>
</gene>
<accession>A0A0C9W894</accession>
<dbReference type="AlphaFoldDB" id="A0A0C9W894"/>